<feature type="compositionally biased region" description="Polar residues" evidence="1">
    <location>
        <begin position="247"/>
        <end position="257"/>
    </location>
</feature>
<feature type="compositionally biased region" description="Low complexity" evidence="1">
    <location>
        <begin position="194"/>
        <end position="203"/>
    </location>
</feature>
<proteinExistence type="predicted"/>
<organism evidence="2 3">
    <name type="scientific">Trichosporon asahii var. asahii (strain ATCC 90039 / CBS 2479 / JCM 2466 / KCTC 7840 / NBRC 103889/ NCYC 2677 / UAMH 7654)</name>
    <name type="common">Yeast</name>
    <dbReference type="NCBI Taxonomy" id="1186058"/>
    <lineage>
        <taxon>Eukaryota</taxon>
        <taxon>Fungi</taxon>
        <taxon>Dikarya</taxon>
        <taxon>Basidiomycota</taxon>
        <taxon>Agaricomycotina</taxon>
        <taxon>Tremellomycetes</taxon>
        <taxon>Trichosporonales</taxon>
        <taxon>Trichosporonaceae</taxon>
        <taxon>Trichosporon</taxon>
    </lineage>
</organism>
<feature type="compositionally biased region" description="Basic residues" evidence="1">
    <location>
        <begin position="156"/>
        <end position="167"/>
    </location>
</feature>
<evidence type="ECO:0000313" key="3">
    <source>
        <dbReference type="Proteomes" id="UP000002748"/>
    </source>
</evidence>
<dbReference type="KEGG" id="tasa:A1Q1_04378"/>
<evidence type="ECO:0000313" key="2">
    <source>
        <dbReference type="EMBL" id="EJT46908.1"/>
    </source>
</evidence>
<comment type="caution">
    <text evidence="2">The sequence shown here is derived from an EMBL/GenBank/DDBJ whole genome shotgun (WGS) entry which is preliminary data.</text>
</comment>
<sequence>MPSSFILAPAPAAPPAASSTEEVHLLPFSLGYSGPAPVSAFFRPRPAPSTHPYPGSTIASFRGRALVAQELELPRGYRGVILQAEATKYSGAAGSSSATAAAASESEESGRGRGAPLTPAPSATSVEDEGRVTRSTRSTSTSTRARGAGQVALSRPRTRATRSRNKRIALSDDEDEDEGEDVVKPMPKKARADPVAVPAINVPEPEPEPEVKKETAEGEEEGELEKEPRDRLKTPDVPAIVVLQATPGASQNENASQAPHAPPSPRPTEDSEPYTAPESTLDTDSTYVKTDSEDVKTASEDVRAETTETAKTPRPSIILGEDEEPSDVRVLYPSASFKSITLWTPDAPMPGFVADELTSPAVATKEGEESGLGQLRRSWWRQGGAGEGGDEFVRGLGEWIGLGEIVSLMRARRN</sequence>
<dbReference type="Gene3D" id="2.40.128.680">
    <property type="match status" value="1"/>
</dbReference>
<dbReference type="GO" id="GO:0006401">
    <property type="term" value="P:RNA catabolic process"/>
    <property type="evidence" value="ECO:0007669"/>
    <property type="project" value="InterPro"/>
</dbReference>
<accession>J5QE79</accession>
<dbReference type="VEuPathDB" id="FungiDB:A1Q1_04378"/>
<dbReference type="Proteomes" id="UP000002748">
    <property type="component" value="Unassembled WGS sequence"/>
</dbReference>
<dbReference type="Pfam" id="PF08615">
    <property type="entry name" value="RNase_H2_suC"/>
    <property type="match status" value="1"/>
</dbReference>
<dbReference type="HOGENOM" id="CLU_664271_0_0_1"/>
<feature type="compositionally biased region" description="Low complexity" evidence="1">
    <location>
        <begin position="90"/>
        <end position="104"/>
    </location>
</feature>
<dbReference type="InterPro" id="IPR013924">
    <property type="entry name" value="RNase_H2_suC"/>
</dbReference>
<dbReference type="AlphaFoldDB" id="J5QE79"/>
<reference evidence="2 3" key="1">
    <citation type="journal article" date="2012" name="Eukaryot. Cell">
        <title>Draft genome sequence of CBS 2479, the standard type strain of Trichosporon asahii.</title>
        <authorList>
            <person name="Yang R.Y."/>
            <person name="Li H.T."/>
            <person name="Zhu H."/>
            <person name="Zhou G.P."/>
            <person name="Wang M."/>
            <person name="Wang L."/>
        </authorList>
    </citation>
    <scope>NUCLEOTIDE SEQUENCE [LARGE SCALE GENOMIC DNA]</scope>
    <source>
        <strain evidence="3">ATCC 90039 / CBS 2479 / JCM 2466 / KCTC 7840 / NCYC 2677 / UAMH 7654</strain>
    </source>
</reference>
<feature type="compositionally biased region" description="Polar residues" evidence="1">
    <location>
        <begin position="277"/>
        <end position="289"/>
    </location>
</feature>
<feature type="compositionally biased region" description="Low complexity" evidence="1">
    <location>
        <begin position="133"/>
        <end position="146"/>
    </location>
</feature>
<dbReference type="CDD" id="cd09271">
    <property type="entry name" value="RNase_H2-C"/>
    <property type="match status" value="1"/>
</dbReference>
<name>J5QE79_TRIAS</name>
<feature type="compositionally biased region" description="Basic and acidic residues" evidence="1">
    <location>
        <begin position="290"/>
        <end position="308"/>
    </location>
</feature>
<dbReference type="GO" id="GO:0032299">
    <property type="term" value="C:ribonuclease H2 complex"/>
    <property type="evidence" value="ECO:0007669"/>
    <property type="project" value="InterPro"/>
</dbReference>
<dbReference type="PANTHER" id="PTHR47204">
    <property type="entry name" value="OS02G0168900 PROTEIN"/>
    <property type="match status" value="1"/>
</dbReference>
<feature type="compositionally biased region" description="Basic and acidic residues" evidence="1">
    <location>
        <begin position="225"/>
        <end position="234"/>
    </location>
</feature>
<feature type="region of interest" description="Disordered" evidence="1">
    <location>
        <begin position="90"/>
        <end position="322"/>
    </location>
</feature>
<protein>
    <submittedName>
        <fullName evidence="2">Uncharacterized protein</fullName>
    </submittedName>
</protein>
<evidence type="ECO:0000256" key="1">
    <source>
        <dbReference type="SAM" id="MobiDB-lite"/>
    </source>
</evidence>
<dbReference type="EMBL" id="ALBS01000272">
    <property type="protein sequence ID" value="EJT46908.1"/>
    <property type="molecule type" value="Genomic_DNA"/>
</dbReference>
<dbReference type="GeneID" id="25987891"/>
<dbReference type="PANTHER" id="PTHR47204:SF1">
    <property type="entry name" value="RIBONUCLEASE H2 SUBUNIT C"/>
    <property type="match status" value="1"/>
</dbReference>
<gene>
    <name evidence="2" type="ORF">A1Q1_04378</name>
</gene>
<dbReference type="RefSeq" id="XP_014178219.1">
    <property type="nucleotide sequence ID" value="XM_014322744.1"/>
</dbReference>
<dbReference type="OrthoDB" id="6222486at2759"/>
<feature type="compositionally biased region" description="Acidic residues" evidence="1">
    <location>
        <begin position="171"/>
        <end position="180"/>
    </location>
</feature>